<evidence type="ECO:0000256" key="4">
    <source>
        <dbReference type="ARBA" id="ARBA00023002"/>
    </source>
</evidence>
<dbReference type="SUPFAM" id="SSF55424">
    <property type="entry name" value="FAD/NAD-linked reductases, dimerisation (C-terminal) domain"/>
    <property type="match status" value="1"/>
</dbReference>
<keyword evidence="4" id="KW-0560">Oxidoreductase</keyword>
<comment type="caution">
    <text evidence="7">The sequence shown here is derived from an EMBL/GenBank/DDBJ whole genome shotgun (WGS) entry which is preliminary data.</text>
</comment>
<keyword evidence="8" id="KW-1185">Reference proteome</keyword>
<name>A0A558ADP9_9PSEU</name>
<protein>
    <submittedName>
        <fullName evidence="7">Ferredoxin-NAD reductase</fullName>
    </submittedName>
</protein>
<dbReference type="InterPro" id="IPR023753">
    <property type="entry name" value="FAD/NAD-binding_dom"/>
</dbReference>
<feature type="domain" description="Reductase C-terminal" evidence="6">
    <location>
        <begin position="319"/>
        <end position="402"/>
    </location>
</feature>
<keyword evidence="3" id="KW-0274">FAD</keyword>
<dbReference type="Pfam" id="PF07992">
    <property type="entry name" value="Pyr_redox_2"/>
    <property type="match status" value="1"/>
</dbReference>
<dbReference type="InterPro" id="IPR050446">
    <property type="entry name" value="FAD-oxidoreductase/Apoptosis"/>
</dbReference>
<dbReference type="SUPFAM" id="SSF51905">
    <property type="entry name" value="FAD/NAD(P)-binding domain"/>
    <property type="match status" value="2"/>
</dbReference>
<dbReference type="GO" id="GO:0016651">
    <property type="term" value="F:oxidoreductase activity, acting on NAD(P)H"/>
    <property type="evidence" value="ECO:0007669"/>
    <property type="project" value="TreeGrafter"/>
</dbReference>
<dbReference type="PRINTS" id="PR00411">
    <property type="entry name" value="PNDRDTASEI"/>
</dbReference>
<evidence type="ECO:0000259" key="5">
    <source>
        <dbReference type="Pfam" id="PF07992"/>
    </source>
</evidence>
<gene>
    <name evidence="7" type="ORF">FNH06_13370</name>
</gene>
<organism evidence="7 8">
    <name type="scientific">Amycolatopsis acidiphila</name>
    <dbReference type="NCBI Taxonomy" id="715473"/>
    <lineage>
        <taxon>Bacteria</taxon>
        <taxon>Bacillati</taxon>
        <taxon>Actinomycetota</taxon>
        <taxon>Actinomycetes</taxon>
        <taxon>Pseudonocardiales</taxon>
        <taxon>Pseudonocardiaceae</taxon>
        <taxon>Amycolatopsis</taxon>
    </lineage>
</organism>
<dbReference type="InterPro" id="IPR036188">
    <property type="entry name" value="FAD/NAD-bd_sf"/>
</dbReference>
<dbReference type="InterPro" id="IPR028202">
    <property type="entry name" value="Reductase_C"/>
</dbReference>
<evidence type="ECO:0000313" key="7">
    <source>
        <dbReference type="EMBL" id="TVT22381.1"/>
    </source>
</evidence>
<dbReference type="PRINTS" id="PR00368">
    <property type="entry name" value="FADPNR"/>
</dbReference>
<dbReference type="InterPro" id="IPR016156">
    <property type="entry name" value="FAD/NAD-linked_Rdtase_dimer_sf"/>
</dbReference>
<sequence>MSGQRCVLVGGGVAAASAASHLRGRGFDGEILLVGEEPDPPYERPPLSKGFLAGSTDFGELHARQPGWYAEQEIELRLGVRAESIDPVARSVTLSSGELLAYDALVLATGLRPRSLPGFDGERVHYLRTAADARRLHAELARSQRLVVLGAGFVGCEVAATAAGLGKQVTVFEPAGTPLERALGSAIGAVLTEIHREHGVEVRAGEYVSSLVHTGDGLLLTTNLGHRVECDLVLVSVGSEPNVELAAQAGLATGNGILVDEYGRTTAPGVYAIGDVAAQYHPVYRGRIRVEHHDNAVRQGANVAATLTDADEGHADTYWFWSDQYEHSLQAAGRPHDLSALVIRGSLEERSFSAFSLVGDRIRGVISLNRPADVLAVRRLLFEPHQVSAEQLRDESVPLKRLVPRTRGAAARV</sequence>
<evidence type="ECO:0000256" key="2">
    <source>
        <dbReference type="ARBA" id="ARBA00022630"/>
    </source>
</evidence>
<feature type="domain" description="FAD/NAD(P)-binding" evidence="5">
    <location>
        <begin position="5"/>
        <end position="300"/>
    </location>
</feature>
<comment type="cofactor">
    <cofactor evidence="1">
        <name>FAD</name>
        <dbReference type="ChEBI" id="CHEBI:57692"/>
    </cofactor>
</comment>
<accession>A0A558ADP9</accession>
<dbReference type="RefSeq" id="WP_144638111.1">
    <property type="nucleotide sequence ID" value="NZ_BNAX01000020.1"/>
</dbReference>
<dbReference type="OrthoDB" id="4475657at2"/>
<dbReference type="PANTHER" id="PTHR43557">
    <property type="entry name" value="APOPTOSIS-INDUCING FACTOR 1"/>
    <property type="match status" value="1"/>
</dbReference>
<evidence type="ECO:0000256" key="3">
    <source>
        <dbReference type="ARBA" id="ARBA00022827"/>
    </source>
</evidence>
<evidence type="ECO:0000259" key="6">
    <source>
        <dbReference type="Pfam" id="PF14759"/>
    </source>
</evidence>
<dbReference type="Pfam" id="PF14759">
    <property type="entry name" value="Reductase_C"/>
    <property type="match status" value="1"/>
</dbReference>
<proteinExistence type="predicted"/>
<keyword evidence="2" id="KW-0285">Flavoprotein</keyword>
<dbReference type="Proteomes" id="UP000318578">
    <property type="component" value="Unassembled WGS sequence"/>
</dbReference>
<dbReference type="AlphaFoldDB" id="A0A558ADP9"/>
<evidence type="ECO:0000256" key="1">
    <source>
        <dbReference type="ARBA" id="ARBA00001974"/>
    </source>
</evidence>
<dbReference type="EMBL" id="VJZA01000018">
    <property type="protein sequence ID" value="TVT22381.1"/>
    <property type="molecule type" value="Genomic_DNA"/>
</dbReference>
<reference evidence="7 8" key="1">
    <citation type="submission" date="2019-07" db="EMBL/GenBank/DDBJ databases">
        <title>New species of Amycolatopsis and Streptomyces.</title>
        <authorList>
            <person name="Duangmal K."/>
            <person name="Teo W.F.A."/>
            <person name="Lipun K."/>
        </authorList>
    </citation>
    <scope>NUCLEOTIDE SEQUENCE [LARGE SCALE GENOMIC DNA]</scope>
    <source>
        <strain evidence="7 8">JCM 30562</strain>
    </source>
</reference>
<dbReference type="Gene3D" id="3.50.50.60">
    <property type="entry name" value="FAD/NAD(P)-binding domain"/>
    <property type="match status" value="2"/>
</dbReference>
<dbReference type="Gene3D" id="3.30.390.30">
    <property type="match status" value="1"/>
</dbReference>
<dbReference type="PANTHER" id="PTHR43557:SF2">
    <property type="entry name" value="RIESKE DOMAIN-CONTAINING PROTEIN-RELATED"/>
    <property type="match status" value="1"/>
</dbReference>
<evidence type="ECO:0000313" key="8">
    <source>
        <dbReference type="Proteomes" id="UP000318578"/>
    </source>
</evidence>
<dbReference type="GO" id="GO:0005737">
    <property type="term" value="C:cytoplasm"/>
    <property type="evidence" value="ECO:0007669"/>
    <property type="project" value="TreeGrafter"/>
</dbReference>